<dbReference type="AlphaFoldDB" id="A0A8A1L870"/>
<protein>
    <submittedName>
        <fullName evidence="1">Uncharacterized protein</fullName>
    </submittedName>
</protein>
<gene>
    <name evidence="1" type="ORF">I7I53_10752</name>
</gene>
<organism evidence="1 2">
    <name type="scientific">Ajellomyces capsulatus (strain H88)</name>
    <name type="common">Darling's disease fungus</name>
    <name type="synonym">Histoplasma capsulatum</name>
    <dbReference type="NCBI Taxonomy" id="544711"/>
    <lineage>
        <taxon>Eukaryota</taxon>
        <taxon>Fungi</taxon>
        <taxon>Dikarya</taxon>
        <taxon>Ascomycota</taxon>
        <taxon>Pezizomycotina</taxon>
        <taxon>Eurotiomycetes</taxon>
        <taxon>Eurotiomycetidae</taxon>
        <taxon>Onygenales</taxon>
        <taxon>Ajellomycetaceae</taxon>
        <taxon>Histoplasma</taxon>
    </lineage>
</organism>
<evidence type="ECO:0000313" key="2">
    <source>
        <dbReference type="Proteomes" id="UP000663419"/>
    </source>
</evidence>
<accession>A0A8A1L870</accession>
<evidence type="ECO:0000313" key="1">
    <source>
        <dbReference type="EMBL" id="QSS50166.1"/>
    </source>
</evidence>
<sequence length="61" mass="7107">MLALGYLLQTSNPHIDALAVYMLVQPLRHPTDYGPDCVFFYFIFKPLTACLRYLTSRELLR</sequence>
<proteinExistence type="predicted"/>
<dbReference type="VEuPathDB" id="FungiDB:I7I53_10752"/>
<dbReference type="EMBL" id="CP069102">
    <property type="protein sequence ID" value="QSS50166.1"/>
    <property type="molecule type" value="Genomic_DNA"/>
</dbReference>
<dbReference type="Proteomes" id="UP000663419">
    <property type="component" value="Chromosome 1"/>
</dbReference>
<name>A0A8A1L870_AJEC8</name>
<reference evidence="1" key="1">
    <citation type="submission" date="2021-01" db="EMBL/GenBank/DDBJ databases">
        <title>Chromosome-level genome assembly of a human fungal pathogen reveals clustering of transcriptionally co-regulated genes.</title>
        <authorList>
            <person name="Voorhies M."/>
            <person name="Cohen S."/>
            <person name="Shea T.P."/>
            <person name="Petrus S."/>
            <person name="Munoz J.F."/>
            <person name="Poplawski S."/>
            <person name="Goldman W.E."/>
            <person name="Michael T."/>
            <person name="Cuomo C.A."/>
            <person name="Sil A."/>
            <person name="Beyhan S."/>
        </authorList>
    </citation>
    <scope>NUCLEOTIDE SEQUENCE</scope>
    <source>
        <strain evidence="1">H88</strain>
    </source>
</reference>